<accession>A0A7W8UFS2</accession>
<evidence type="ECO:0000313" key="1">
    <source>
        <dbReference type="EMBL" id="MBB5537969.1"/>
    </source>
</evidence>
<dbReference type="GO" id="GO:0003677">
    <property type="term" value="F:DNA binding"/>
    <property type="evidence" value="ECO:0007669"/>
    <property type="project" value="InterPro"/>
</dbReference>
<dbReference type="Pfam" id="PF02452">
    <property type="entry name" value="PemK_toxin"/>
    <property type="match status" value="1"/>
</dbReference>
<dbReference type="EMBL" id="JACHBK010000011">
    <property type="protein sequence ID" value="MBB5537969.1"/>
    <property type="molecule type" value="Genomic_DNA"/>
</dbReference>
<dbReference type="AlphaFoldDB" id="A0A7W8UFS2"/>
<keyword evidence="1" id="KW-0378">Hydrolase</keyword>
<dbReference type="GO" id="GO:0016787">
    <property type="term" value="F:hydrolase activity"/>
    <property type="evidence" value="ECO:0007669"/>
    <property type="project" value="UniProtKB-KW"/>
</dbReference>
<dbReference type="Gene3D" id="2.30.30.110">
    <property type="match status" value="1"/>
</dbReference>
<dbReference type="GO" id="GO:0016075">
    <property type="term" value="P:rRNA catabolic process"/>
    <property type="evidence" value="ECO:0007669"/>
    <property type="project" value="TreeGrafter"/>
</dbReference>
<organism evidence="1 2">
    <name type="scientific">Rhizobium giardinii</name>
    <dbReference type="NCBI Taxonomy" id="56731"/>
    <lineage>
        <taxon>Bacteria</taxon>
        <taxon>Pseudomonadati</taxon>
        <taxon>Pseudomonadota</taxon>
        <taxon>Alphaproteobacteria</taxon>
        <taxon>Hyphomicrobiales</taxon>
        <taxon>Rhizobiaceae</taxon>
        <taxon>Rhizobium/Agrobacterium group</taxon>
        <taxon>Rhizobium</taxon>
    </lineage>
</organism>
<reference evidence="1 2" key="1">
    <citation type="submission" date="2020-08" db="EMBL/GenBank/DDBJ databases">
        <title>Genomic Encyclopedia of Type Strains, Phase IV (KMG-V): Genome sequencing to study the core and pangenomes of soil and plant-associated prokaryotes.</title>
        <authorList>
            <person name="Whitman W."/>
        </authorList>
    </citation>
    <scope>NUCLEOTIDE SEQUENCE [LARGE SCALE GENOMIC DNA]</scope>
    <source>
        <strain evidence="1 2">SEMIA 4084</strain>
    </source>
</reference>
<dbReference type="SUPFAM" id="SSF50118">
    <property type="entry name" value="Cell growth inhibitor/plasmid maintenance toxic component"/>
    <property type="match status" value="1"/>
</dbReference>
<dbReference type="InterPro" id="IPR011067">
    <property type="entry name" value="Plasmid_toxin/cell-grow_inhib"/>
</dbReference>
<dbReference type="EC" id="3.1.-.-" evidence="1"/>
<protein>
    <submittedName>
        <fullName evidence="1">mRNA interferase MazF</fullName>
        <ecNumber evidence="1">3.1.-.-</ecNumber>
    </submittedName>
</protein>
<dbReference type="RefSeq" id="WP_018329759.1">
    <property type="nucleotide sequence ID" value="NZ_JACHBK010000011.1"/>
</dbReference>
<dbReference type="PANTHER" id="PTHR33988">
    <property type="entry name" value="ENDORIBONUCLEASE MAZF-RELATED"/>
    <property type="match status" value="1"/>
</dbReference>
<keyword evidence="2" id="KW-1185">Reference proteome</keyword>
<comment type="caution">
    <text evidence="1">The sequence shown here is derived from an EMBL/GenBank/DDBJ whole genome shotgun (WGS) entry which is preliminary data.</text>
</comment>
<name>A0A7W8UFS2_9HYPH</name>
<dbReference type="PANTHER" id="PTHR33988:SF2">
    <property type="entry name" value="ENDORIBONUCLEASE MAZF"/>
    <property type="match status" value="1"/>
</dbReference>
<dbReference type="InterPro" id="IPR003477">
    <property type="entry name" value="PemK-like"/>
</dbReference>
<proteinExistence type="predicted"/>
<dbReference type="Proteomes" id="UP000585507">
    <property type="component" value="Unassembled WGS sequence"/>
</dbReference>
<dbReference type="GO" id="GO:0006402">
    <property type="term" value="P:mRNA catabolic process"/>
    <property type="evidence" value="ECO:0007669"/>
    <property type="project" value="TreeGrafter"/>
</dbReference>
<gene>
    <name evidence="1" type="ORF">GGD55_004690</name>
</gene>
<evidence type="ECO:0000313" key="2">
    <source>
        <dbReference type="Proteomes" id="UP000585507"/>
    </source>
</evidence>
<dbReference type="GO" id="GO:0004521">
    <property type="term" value="F:RNA endonuclease activity"/>
    <property type="evidence" value="ECO:0007669"/>
    <property type="project" value="TreeGrafter"/>
</dbReference>
<sequence length="106" mass="11645">MVKRGDVWLAVLDPTVGSEIQKTRPCLIISPAEIHDHLRTVIVAPMTSGSRPAGFRVPVTFQGVSGLILLEQSRALDKQRLVKRLGAVSAGVLKQTLKTLRELYDE</sequence>